<evidence type="ECO:0000256" key="1">
    <source>
        <dbReference type="SAM" id="MobiDB-lite"/>
    </source>
</evidence>
<evidence type="ECO:0000313" key="3">
    <source>
        <dbReference type="Proteomes" id="UP000472266"/>
    </source>
</evidence>
<reference evidence="2" key="2">
    <citation type="submission" date="2025-08" db="UniProtKB">
        <authorList>
            <consortium name="Ensembl"/>
        </authorList>
    </citation>
    <scope>IDENTIFICATION</scope>
</reference>
<dbReference type="Ensembl" id="ENSSHBT00005011942.1">
    <property type="protein sequence ID" value="ENSSHBP00005009932.1"/>
    <property type="gene ID" value="ENSSHBG00005008650.1"/>
</dbReference>
<organism evidence="2 3">
    <name type="scientific">Strigops habroptila</name>
    <name type="common">Kakapo</name>
    <dbReference type="NCBI Taxonomy" id="2489341"/>
    <lineage>
        <taxon>Eukaryota</taxon>
        <taxon>Metazoa</taxon>
        <taxon>Chordata</taxon>
        <taxon>Craniata</taxon>
        <taxon>Vertebrata</taxon>
        <taxon>Euteleostomi</taxon>
        <taxon>Archelosauria</taxon>
        <taxon>Archosauria</taxon>
        <taxon>Dinosauria</taxon>
        <taxon>Saurischia</taxon>
        <taxon>Theropoda</taxon>
        <taxon>Coelurosauria</taxon>
        <taxon>Aves</taxon>
        <taxon>Neognathae</taxon>
        <taxon>Neoaves</taxon>
        <taxon>Telluraves</taxon>
        <taxon>Australaves</taxon>
        <taxon>Psittaciformes</taxon>
        <taxon>Psittacidae</taxon>
        <taxon>Strigops</taxon>
    </lineage>
</organism>
<reference evidence="2" key="3">
    <citation type="submission" date="2025-09" db="UniProtKB">
        <authorList>
            <consortium name="Ensembl"/>
        </authorList>
    </citation>
    <scope>IDENTIFICATION</scope>
</reference>
<name>A0A672U4T6_STRHB</name>
<dbReference type="AlphaFoldDB" id="A0A672U4T6"/>
<evidence type="ECO:0000313" key="2">
    <source>
        <dbReference type="Ensembl" id="ENSSHBP00005009932.1"/>
    </source>
</evidence>
<sequence length="124" mass="12916">MSKANGVPVFRGVPRSRRCRVRPCPLSARGWESGRYRPAAPTARKGSAPLTAPLNEPVGNGEPVAVLKRLFGCRAGQQTSVGSLTGSLVLFEGAHLQTGKCGGSACRLVSIKPCLSAPACMLSL</sequence>
<accession>A0A672U4T6</accession>
<dbReference type="InParanoid" id="A0A672U4T6"/>
<keyword evidence="3" id="KW-1185">Reference proteome</keyword>
<reference evidence="2 3" key="1">
    <citation type="submission" date="2019-11" db="EMBL/GenBank/DDBJ databases">
        <title>Strigops habroptila (kakapo) genome, bStrHab1, primary haplotype, v2.</title>
        <authorList>
            <person name="Jarvis E.D."/>
            <person name="Howard J."/>
            <person name="Rhie A."/>
            <person name="Phillippy A."/>
            <person name="Korlach J."/>
            <person name="Digby A."/>
            <person name="Iorns D."/>
            <person name="Eason D."/>
            <person name="Robertson B."/>
            <person name="Raemaekers T."/>
            <person name="Howe K."/>
            <person name="Lewin H."/>
            <person name="Damas J."/>
            <person name="Hastie A."/>
            <person name="Tracey A."/>
            <person name="Chow W."/>
            <person name="Fedrigo O."/>
        </authorList>
    </citation>
    <scope>NUCLEOTIDE SEQUENCE [LARGE SCALE GENOMIC DNA]</scope>
</reference>
<dbReference type="Proteomes" id="UP000472266">
    <property type="component" value="Chromosome 9"/>
</dbReference>
<proteinExistence type="predicted"/>
<dbReference type="OMA" id="CWEPARY"/>
<protein>
    <submittedName>
        <fullName evidence="2">Uncharacterized protein</fullName>
    </submittedName>
</protein>
<feature type="region of interest" description="Disordered" evidence="1">
    <location>
        <begin position="35"/>
        <end position="56"/>
    </location>
</feature>